<organism evidence="2 3">
    <name type="scientific">Streptomyces radiopugnans</name>
    <dbReference type="NCBI Taxonomy" id="403935"/>
    <lineage>
        <taxon>Bacteria</taxon>
        <taxon>Bacillati</taxon>
        <taxon>Actinomycetota</taxon>
        <taxon>Actinomycetes</taxon>
        <taxon>Kitasatosporales</taxon>
        <taxon>Streptomycetaceae</taxon>
        <taxon>Streptomyces</taxon>
    </lineage>
</organism>
<evidence type="ECO:0000313" key="2">
    <source>
        <dbReference type="EMBL" id="SEQ13748.1"/>
    </source>
</evidence>
<keyword evidence="3" id="KW-1185">Reference proteome</keyword>
<dbReference type="InterPro" id="IPR022128">
    <property type="entry name" value="FhaA_N"/>
</dbReference>
<accession>A0A1H9DM20</accession>
<dbReference type="Proteomes" id="UP000199055">
    <property type="component" value="Unassembled WGS sequence"/>
</dbReference>
<name>A0A1H9DM20_9ACTN</name>
<dbReference type="InterPro" id="IPR042287">
    <property type="entry name" value="FhaA_N_sf"/>
</dbReference>
<dbReference type="RefSeq" id="WP_093658123.1">
    <property type="nucleotide sequence ID" value="NZ_FOET01000004.1"/>
</dbReference>
<dbReference type="EMBL" id="FOET01000004">
    <property type="protein sequence ID" value="SEQ13748.1"/>
    <property type="molecule type" value="Genomic_DNA"/>
</dbReference>
<feature type="domain" description="FhaA N-terminal" evidence="1">
    <location>
        <begin position="4"/>
        <end position="115"/>
    </location>
</feature>
<dbReference type="Pfam" id="PF12401">
    <property type="entry name" value="FhaA_N"/>
    <property type="match status" value="1"/>
</dbReference>
<protein>
    <recommendedName>
        <fullName evidence="1">FhaA N-terminal domain-containing protein</fullName>
    </recommendedName>
</protein>
<proteinExistence type="predicted"/>
<gene>
    <name evidence="2" type="ORF">SAMN05216481_104142</name>
</gene>
<dbReference type="AlphaFoldDB" id="A0A1H9DM20"/>
<sequence length="140" mass="15519">MGTLSRWERKVESWEHSLLARMLRREPVEILDALRSECDAHTVVCSHSRVVVPNAYEVELSTAVYEKLARRGGQIGQLLADSLARHGEKKGYEWAGPLTVRVTVSDDVPNGRYRVTGSPTPNVRADAFTGHGDPVTAPVR</sequence>
<reference evidence="2 3" key="1">
    <citation type="submission" date="2016-10" db="EMBL/GenBank/DDBJ databases">
        <authorList>
            <person name="de Groot N.N."/>
        </authorList>
    </citation>
    <scope>NUCLEOTIDE SEQUENCE [LARGE SCALE GENOMIC DNA]</scope>
    <source>
        <strain evidence="2 3">CGMCC 4.3519</strain>
    </source>
</reference>
<evidence type="ECO:0000313" key="3">
    <source>
        <dbReference type="Proteomes" id="UP000199055"/>
    </source>
</evidence>
<evidence type="ECO:0000259" key="1">
    <source>
        <dbReference type="Pfam" id="PF12401"/>
    </source>
</evidence>
<dbReference type="STRING" id="403935.SAMN05216481_104142"/>
<dbReference type="Gene3D" id="3.30.2320.60">
    <property type="entry name" value="FhaA, phosphopeptide-binding domain (DUF3662)"/>
    <property type="match status" value="1"/>
</dbReference>